<evidence type="ECO:0000313" key="9">
    <source>
        <dbReference type="Proteomes" id="UP000000674"/>
    </source>
</evidence>
<protein>
    <submittedName>
        <fullName evidence="8">Lipopolysaccharide biosynthesis</fullName>
    </submittedName>
</protein>
<organism evidence="8 9">
    <name type="scientific">Methanothrix thermoacetophila (strain DSM 6194 / JCM 14653 / NBRC 101360 / PT)</name>
    <name type="common">Methanosaeta thermophila</name>
    <dbReference type="NCBI Taxonomy" id="349307"/>
    <lineage>
        <taxon>Archaea</taxon>
        <taxon>Methanobacteriati</taxon>
        <taxon>Methanobacteriota</taxon>
        <taxon>Stenosarchaea group</taxon>
        <taxon>Methanomicrobia</taxon>
        <taxon>Methanotrichales</taxon>
        <taxon>Methanotrichaceae</taxon>
        <taxon>Methanothrix</taxon>
    </lineage>
</organism>
<dbReference type="InterPro" id="IPR000595">
    <property type="entry name" value="cNMP-bd_dom"/>
</dbReference>
<keyword evidence="3 6" id="KW-0812">Transmembrane</keyword>
<name>A0B7Q9_METTP</name>
<reference evidence="8 9" key="1">
    <citation type="submission" date="2006-10" db="EMBL/GenBank/DDBJ databases">
        <title>Complete sequence of Methanosaeta thermophila PT.</title>
        <authorList>
            <consortium name="US DOE Joint Genome Institute"/>
            <person name="Copeland A."/>
            <person name="Lucas S."/>
            <person name="Lapidus A."/>
            <person name="Barry K."/>
            <person name="Detter J.C."/>
            <person name="Glavina del Rio T."/>
            <person name="Hammon N."/>
            <person name="Israni S."/>
            <person name="Pitluck S."/>
            <person name="Chain P."/>
            <person name="Malfatti S."/>
            <person name="Shin M."/>
            <person name="Vergez L."/>
            <person name="Schmutz J."/>
            <person name="Larimer F."/>
            <person name="Land M."/>
            <person name="Hauser L."/>
            <person name="Kyrpides N."/>
            <person name="Kim E."/>
            <person name="Smith K.S."/>
            <person name="Ingram-Smith C."/>
            <person name="Richardson P."/>
        </authorList>
    </citation>
    <scope>NUCLEOTIDE SEQUENCE [LARGE SCALE GENOMIC DNA]</scope>
    <source>
        <strain evidence="9">DSM 6194 / JCM 14653 / NBRC 101360 / PT</strain>
    </source>
</reference>
<feature type="transmembrane region" description="Helical" evidence="6">
    <location>
        <begin position="247"/>
        <end position="267"/>
    </location>
</feature>
<dbReference type="PROSITE" id="PS50042">
    <property type="entry name" value="CNMP_BINDING_3"/>
    <property type="match status" value="1"/>
</dbReference>
<evidence type="ECO:0000259" key="7">
    <source>
        <dbReference type="PROSITE" id="PS50042"/>
    </source>
</evidence>
<comment type="subcellular location">
    <subcellularLocation>
        <location evidence="1">Cell membrane</location>
        <topology evidence="1">Multi-pass membrane protein</topology>
    </subcellularLocation>
</comment>
<feature type="domain" description="Cyclic nucleotide-binding" evidence="7">
    <location>
        <begin position="52"/>
        <end position="107"/>
    </location>
</feature>
<dbReference type="Proteomes" id="UP000000674">
    <property type="component" value="Chromosome"/>
</dbReference>
<evidence type="ECO:0000256" key="3">
    <source>
        <dbReference type="ARBA" id="ARBA00022692"/>
    </source>
</evidence>
<dbReference type="PANTHER" id="PTHR32309:SF13">
    <property type="entry name" value="FERRIC ENTEROBACTIN TRANSPORT PROTEIN FEPE"/>
    <property type="match status" value="1"/>
</dbReference>
<gene>
    <name evidence="8" type="ordered locus">Mthe_0945</name>
</gene>
<dbReference type="InterPro" id="IPR032807">
    <property type="entry name" value="GNVR"/>
</dbReference>
<dbReference type="InterPro" id="IPR003856">
    <property type="entry name" value="LPS_length_determ_N"/>
</dbReference>
<sequence>MDERMDDEIDLRDIIRVLWENRFLVVGIFLIAVVAAGAVSIMMPSVYRASCLVALGNFGDPVYTIQSGASEILTSDAFVLDLLSRLNLSLSPGELAEFKDRMRIEPVKGSDRLLSISMETTDPEEGKRILREMVSLFEDRSNQSYTEQRGLLLEQLSATNQLLDSVEESINQTHQAMKEIEGATGVSSLEKSMLLSYKLDYLQNAESQRLGLMDRYMNLHKQLILMKSLEIVEAPAVPLQPVKPRRMLIVGVAGMLGLMLGVFAAFLRVALRREEQRTGE</sequence>
<dbReference type="HOGENOM" id="CLU_063628_0_0_2"/>
<dbReference type="KEGG" id="mtp:Mthe_0945"/>
<dbReference type="InterPro" id="IPR050445">
    <property type="entry name" value="Bact_polysacc_biosynth/exp"/>
</dbReference>
<dbReference type="RefSeq" id="WP_011696128.1">
    <property type="nucleotide sequence ID" value="NC_008553.1"/>
</dbReference>
<accession>A0B7Q9</accession>
<dbReference type="Pfam" id="PF13807">
    <property type="entry name" value="GNVR"/>
    <property type="match status" value="1"/>
</dbReference>
<evidence type="ECO:0000256" key="4">
    <source>
        <dbReference type="ARBA" id="ARBA00022989"/>
    </source>
</evidence>
<dbReference type="PANTHER" id="PTHR32309">
    <property type="entry name" value="TYROSINE-PROTEIN KINASE"/>
    <property type="match status" value="1"/>
</dbReference>
<evidence type="ECO:0000256" key="2">
    <source>
        <dbReference type="ARBA" id="ARBA00022475"/>
    </source>
</evidence>
<dbReference type="EMBL" id="CP000477">
    <property type="protein sequence ID" value="ABK14733.1"/>
    <property type="molecule type" value="Genomic_DNA"/>
</dbReference>
<dbReference type="Pfam" id="PF02706">
    <property type="entry name" value="Wzz"/>
    <property type="match status" value="1"/>
</dbReference>
<keyword evidence="2" id="KW-1003">Cell membrane</keyword>
<feature type="transmembrane region" description="Helical" evidence="6">
    <location>
        <begin position="21"/>
        <end position="43"/>
    </location>
</feature>
<keyword evidence="4 6" id="KW-1133">Transmembrane helix</keyword>
<dbReference type="GO" id="GO:0005886">
    <property type="term" value="C:plasma membrane"/>
    <property type="evidence" value="ECO:0007669"/>
    <property type="project" value="UniProtKB-SubCell"/>
</dbReference>
<evidence type="ECO:0000313" key="8">
    <source>
        <dbReference type="EMBL" id="ABK14733.1"/>
    </source>
</evidence>
<dbReference type="GeneID" id="4463338"/>
<evidence type="ECO:0000256" key="5">
    <source>
        <dbReference type="ARBA" id="ARBA00023136"/>
    </source>
</evidence>
<dbReference type="GO" id="GO:0004713">
    <property type="term" value="F:protein tyrosine kinase activity"/>
    <property type="evidence" value="ECO:0007669"/>
    <property type="project" value="TreeGrafter"/>
</dbReference>
<evidence type="ECO:0000256" key="1">
    <source>
        <dbReference type="ARBA" id="ARBA00004651"/>
    </source>
</evidence>
<proteinExistence type="predicted"/>
<keyword evidence="5 6" id="KW-0472">Membrane</keyword>
<keyword evidence="9" id="KW-1185">Reference proteome</keyword>
<dbReference type="AlphaFoldDB" id="A0B7Q9"/>
<evidence type="ECO:0000256" key="6">
    <source>
        <dbReference type="SAM" id="Phobius"/>
    </source>
</evidence>